<evidence type="ECO:0000256" key="1">
    <source>
        <dbReference type="SAM" id="SignalP"/>
    </source>
</evidence>
<feature type="signal peptide" evidence="1">
    <location>
        <begin position="1"/>
        <end position="19"/>
    </location>
</feature>
<sequence>MSLVILVLLGFALSGNCIGQKPGPIYVQKVSGSSVVKYINFVQVEEFIKNGSNFFVVLVGNDCYYCKLVLENMEVINKALKEVDQSLEMVAMDIESSLNKPIRDQLKVVALPSIYLFLANLDPILFDLERTPDKIVYFYKQVTSVVVEKIETKKELEAFKNSAYAAVLFVADEDVDITHPIYRVARQNYDAHVGYTVQFSEVYGMFGEWINVFRNGEYRTTVLPNRTTEEIEKFVKVQTHKPYYQFPADAYALPAMYEDNYLFYIDNLAGVDG</sequence>
<dbReference type="OrthoDB" id="5807735at2759"/>
<dbReference type="InterPro" id="IPR013766">
    <property type="entry name" value="Thioredoxin_domain"/>
</dbReference>
<proteinExistence type="predicted"/>
<reference evidence="3 4" key="1">
    <citation type="submission" date="2018-11" db="EMBL/GenBank/DDBJ databases">
        <authorList>
            <consortium name="Pathogen Informatics"/>
        </authorList>
    </citation>
    <scope>NUCLEOTIDE SEQUENCE [LARGE SCALE GENOMIC DNA]</scope>
</reference>
<dbReference type="EMBL" id="UYYB01109169">
    <property type="protein sequence ID" value="VDM80595.1"/>
    <property type="molecule type" value="Genomic_DNA"/>
</dbReference>
<dbReference type="PROSITE" id="PS51352">
    <property type="entry name" value="THIOREDOXIN_2"/>
    <property type="match status" value="1"/>
</dbReference>
<feature type="domain" description="Thioredoxin" evidence="2">
    <location>
        <begin position="16"/>
        <end position="161"/>
    </location>
</feature>
<accession>A0A3P7LD72</accession>
<keyword evidence="1" id="KW-0732">Signal</keyword>
<organism evidence="3 4">
    <name type="scientific">Strongylus vulgaris</name>
    <name type="common">Blood worm</name>
    <dbReference type="NCBI Taxonomy" id="40348"/>
    <lineage>
        <taxon>Eukaryota</taxon>
        <taxon>Metazoa</taxon>
        <taxon>Ecdysozoa</taxon>
        <taxon>Nematoda</taxon>
        <taxon>Chromadorea</taxon>
        <taxon>Rhabditida</taxon>
        <taxon>Rhabditina</taxon>
        <taxon>Rhabditomorpha</taxon>
        <taxon>Strongyloidea</taxon>
        <taxon>Strongylidae</taxon>
        <taxon>Strongylus</taxon>
    </lineage>
</organism>
<dbReference type="AlphaFoldDB" id="A0A3P7LD72"/>
<dbReference type="Proteomes" id="UP000270094">
    <property type="component" value="Unassembled WGS sequence"/>
</dbReference>
<protein>
    <recommendedName>
        <fullName evidence="2">Thioredoxin domain-containing protein</fullName>
    </recommendedName>
</protein>
<evidence type="ECO:0000313" key="4">
    <source>
        <dbReference type="Proteomes" id="UP000270094"/>
    </source>
</evidence>
<evidence type="ECO:0000313" key="3">
    <source>
        <dbReference type="EMBL" id="VDM80595.1"/>
    </source>
</evidence>
<feature type="chain" id="PRO_5018088620" description="Thioredoxin domain-containing protein" evidence="1">
    <location>
        <begin position="20"/>
        <end position="273"/>
    </location>
</feature>
<dbReference type="InterPro" id="IPR036249">
    <property type="entry name" value="Thioredoxin-like_sf"/>
</dbReference>
<evidence type="ECO:0000259" key="2">
    <source>
        <dbReference type="PROSITE" id="PS51352"/>
    </source>
</evidence>
<name>A0A3P7LD72_STRVU</name>
<dbReference type="SUPFAM" id="SSF52833">
    <property type="entry name" value="Thioredoxin-like"/>
    <property type="match status" value="2"/>
</dbReference>
<keyword evidence="4" id="KW-1185">Reference proteome</keyword>
<gene>
    <name evidence="3" type="ORF">SVUK_LOCUS15593</name>
</gene>
<dbReference type="Gene3D" id="3.40.30.10">
    <property type="entry name" value="Glutaredoxin"/>
    <property type="match status" value="1"/>
</dbReference>